<feature type="region of interest" description="Disordered" evidence="10">
    <location>
        <begin position="214"/>
        <end position="298"/>
    </location>
</feature>
<reference evidence="12" key="1">
    <citation type="submission" date="2020-10" db="EMBL/GenBank/DDBJ databases">
        <authorList>
            <person name="Gilroy R."/>
        </authorList>
    </citation>
    <scope>NUCLEOTIDE SEQUENCE</scope>
    <source>
        <strain evidence="12">CHK176-22527</strain>
    </source>
</reference>
<organism evidence="12 13">
    <name type="scientific">Candidatus Allocopromorpha excrementavium</name>
    <dbReference type="NCBI Taxonomy" id="2840741"/>
    <lineage>
        <taxon>Bacteria</taxon>
        <taxon>Bacillati</taxon>
        <taxon>Bacillota</taxon>
        <taxon>Clostridia</taxon>
        <taxon>Eubacteriales</taxon>
        <taxon>Eubacteriaceae</taxon>
        <taxon>Eubacteriaceae incertae sedis</taxon>
        <taxon>Candidatus Allocopromorpha</taxon>
    </lineage>
</organism>
<dbReference type="GO" id="GO:0003729">
    <property type="term" value="F:mRNA binding"/>
    <property type="evidence" value="ECO:0007669"/>
    <property type="project" value="UniProtKB-UniRule"/>
</dbReference>
<dbReference type="Pfam" id="PF07650">
    <property type="entry name" value="KH_2"/>
    <property type="match status" value="1"/>
</dbReference>
<comment type="function">
    <text evidence="6 8">Binds the lower part of the 30S subunit head. Binds mRNA in the 70S ribosome, positioning it for translation.</text>
</comment>
<keyword evidence="5 8" id="KW-0687">Ribonucleoprotein</keyword>
<dbReference type="Gene3D" id="3.30.1140.32">
    <property type="entry name" value="Ribosomal protein S3, C-terminal domain"/>
    <property type="match status" value="1"/>
</dbReference>
<dbReference type="PROSITE" id="PS00548">
    <property type="entry name" value="RIBOSOMAL_S3"/>
    <property type="match status" value="1"/>
</dbReference>
<evidence type="ECO:0000256" key="6">
    <source>
        <dbReference type="ARBA" id="ARBA00024998"/>
    </source>
</evidence>
<dbReference type="InterPro" id="IPR057258">
    <property type="entry name" value="Ribosomal_uS3"/>
</dbReference>
<evidence type="ECO:0000256" key="7">
    <source>
        <dbReference type="ARBA" id="ARBA00035257"/>
    </source>
</evidence>
<dbReference type="Gene3D" id="3.30.300.20">
    <property type="match status" value="1"/>
</dbReference>
<evidence type="ECO:0000256" key="9">
    <source>
        <dbReference type="RuleBase" id="RU003624"/>
    </source>
</evidence>
<dbReference type="Proteomes" id="UP000824159">
    <property type="component" value="Unassembled WGS sequence"/>
</dbReference>
<dbReference type="HAMAP" id="MF_01309_B">
    <property type="entry name" value="Ribosomal_uS3_B"/>
    <property type="match status" value="1"/>
</dbReference>
<dbReference type="GO" id="GO:0006412">
    <property type="term" value="P:translation"/>
    <property type="evidence" value="ECO:0007669"/>
    <property type="project" value="UniProtKB-UniRule"/>
</dbReference>
<feature type="domain" description="KH type-2" evidence="11">
    <location>
        <begin position="39"/>
        <end position="108"/>
    </location>
</feature>
<dbReference type="InterPro" id="IPR036419">
    <property type="entry name" value="Ribosomal_S3_C_sf"/>
</dbReference>
<dbReference type="GO" id="GO:0003735">
    <property type="term" value="F:structural constituent of ribosome"/>
    <property type="evidence" value="ECO:0007669"/>
    <property type="project" value="InterPro"/>
</dbReference>
<dbReference type="NCBIfam" id="TIGR01009">
    <property type="entry name" value="rpsC_bact"/>
    <property type="match status" value="1"/>
</dbReference>
<dbReference type="EMBL" id="DVLX01000027">
    <property type="protein sequence ID" value="HIT99103.1"/>
    <property type="molecule type" value="Genomic_DNA"/>
</dbReference>
<dbReference type="GO" id="GO:0022627">
    <property type="term" value="C:cytosolic small ribosomal subunit"/>
    <property type="evidence" value="ECO:0007669"/>
    <property type="project" value="TreeGrafter"/>
</dbReference>
<accession>A0A9D1HBD5</accession>
<dbReference type="FunFam" id="3.30.300.20:FF:000001">
    <property type="entry name" value="30S ribosomal protein S3"/>
    <property type="match status" value="1"/>
</dbReference>
<feature type="compositionally biased region" description="Low complexity" evidence="10">
    <location>
        <begin position="280"/>
        <end position="290"/>
    </location>
</feature>
<dbReference type="PROSITE" id="PS50823">
    <property type="entry name" value="KH_TYPE_2"/>
    <property type="match status" value="1"/>
</dbReference>
<dbReference type="InterPro" id="IPR009019">
    <property type="entry name" value="KH_sf_prok-type"/>
</dbReference>
<dbReference type="InterPro" id="IPR018280">
    <property type="entry name" value="Ribosomal_uS3_CS"/>
</dbReference>
<proteinExistence type="inferred from homology"/>
<evidence type="ECO:0000256" key="4">
    <source>
        <dbReference type="ARBA" id="ARBA00022980"/>
    </source>
</evidence>
<evidence type="ECO:0000256" key="3">
    <source>
        <dbReference type="ARBA" id="ARBA00022884"/>
    </source>
</evidence>
<sequence length="298" mass="33415">MGQKVSPHGLRVGVIKDWDSKWYADKNKFADYLIEDNKVREFVKKKLYAAGVSKILIERAAENKLKVIVLTAKPGMVIGRSGTGIDDLKSELEKMTKKTIIIDIKEVRRAELDAQLTAESIAQALERRVSFRRAMKQAIGRTMKAGAKGIKVLASGRLGGAEIARSEKYSEGNVPLHTLRADIDYGFAEADTTYGKLGVKVWINHGEILDKGLKSAVPEEKEGRRDRRKGDRRQRRDGERRPRRDDRRNERAEAPKAVNPRVRKTPKVDPAEEAAKKAAEAQVEESQVSENTETATEE</sequence>
<evidence type="ECO:0000259" key="11">
    <source>
        <dbReference type="PROSITE" id="PS50823"/>
    </source>
</evidence>
<keyword evidence="4 8" id="KW-0689">Ribosomal protein</keyword>
<dbReference type="SUPFAM" id="SSF54814">
    <property type="entry name" value="Prokaryotic type KH domain (KH-domain type II)"/>
    <property type="match status" value="1"/>
</dbReference>
<dbReference type="SMART" id="SM00322">
    <property type="entry name" value="KH"/>
    <property type="match status" value="1"/>
</dbReference>
<dbReference type="InterPro" id="IPR001351">
    <property type="entry name" value="Ribosomal_uS3_C"/>
</dbReference>
<evidence type="ECO:0000256" key="2">
    <source>
        <dbReference type="ARBA" id="ARBA00022730"/>
    </source>
</evidence>
<dbReference type="InterPro" id="IPR015946">
    <property type="entry name" value="KH_dom-like_a/b"/>
</dbReference>
<dbReference type="InterPro" id="IPR004044">
    <property type="entry name" value="KH_dom_type_2"/>
</dbReference>
<evidence type="ECO:0000256" key="8">
    <source>
        <dbReference type="HAMAP-Rule" id="MF_01309"/>
    </source>
</evidence>
<evidence type="ECO:0000313" key="12">
    <source>
        <dbReference type="EMBL" id="HIT99103.1"/>
    </source>
</evidence>
<comment type="subunit">
    <text evidence="8">Part of the 30S ribosomal subunit. Forms a tight complex with proteins S10 and S14.</text>
</comment>
<feature type="compositionally biased region" description="Basic and acidic residues" evidence="10">
    <location>
        <begin position="214"/>
        <end position="254"/>
    </location>
</feature>
<evidence type="ECO:0000256" key="10">
    <source>
        <dbReference type="SAM" id="MobiDB-lite"/>
    </source>
</evidence>
<evidence type="ECO:0000256" key="5">
    <source>
        <dbReference type="ARBA" id="ARBA00023274"/>
    </source>
</evidence>
<comment type="caution">
    <text evidence="12">The sequence shown here is derived from an EMBL/GenBank/DDBJ whole genome shotgun (WGS) entry which is preliminary data.</text>
</comment>
<dbReference type="AlphaFoldDB" id="A0A9D1HBD5"/>
<keyword evidence="3 8" id="KW-0694">RNA-binding</keyword>
<dbReference type="GO" id="GO:0019843">
    <property type="term" value="F:rRNA binding"/>
    <property type="evidence" value="ECO:0007669"/>
    <property type="project" value="UniProtKB-UniRule"/>
</dbReference>
<name>A0A9D1HBD5_9FIRM</name>
<evidence type="ECO:0000256" key="1">
    <source>
        <dbReference type="ARBA" id="ARBA00010761"/>
    </source>
</evidence>
<evidence type="ECO:0000313" key="13">
    <source>
        <dbReference type="Proteomes" id="UP000824159"/>
    </source>
</evidence>
<protein>
    <recommendedName>
        <fullName evidence="7 8">Small ribosomal subunit protein uS3</fullName>
    </recommendedName>
</protein>
<dbReference type="PANTHER" id="PTHR11760">
    <property type="entry name" value="30S/40S RIBOSOMAL PROTEIN S3"/>
    <property type="match status" value="1"/>
</dbReference>
<keyword evidence="2 8" id="KW-0699">rRNA-binding</keyword>
<gene>
    <name evidence="8 12" type="primary">rpsC</name>
    <name evidence="12" type="ORF">IAD12_02485</name>
</gene>
<dbReference type="InterPro" id="IPR005704">
    <property type="entry name" value="Ribosomal_uS3_bac-typ"/>
</dbReference>
<dbReference type="PANTHER" id="PTHR11760:SF19">
    <property type="entry name" value="SMALL RIBOSOMAL SUBUNIT PROTEIN US3C"/>
    <property type="match status" value="1"/>
</dbReference>
<dbReference type="InterPro" id="IPR004087">
    <property type="entry name" value="KH_dom"/>
</dbReference>
<dbReference type="CDD" id="cd02412">
    <property type="entry name" value="KH-II_30S_S3"/>
    <property type="match status" value="1"/>
</dbReference>
<reference evidence="12" key="2">
    <citation type="journal article" date="2021" name="PeerJ">
        <title>Extensive microbial diversity within the chicken gut microbiome revealed by metagenomics and culture.</title>
        <authorList>
            <person name="Gilroy R."/>
            <person name="Ravi A."/>
            <person name="Getino M."/>
            <person name="Pursley I."/>
            <person name="Horton D.L."/>
            <person name="Alikhan N.F."/>
            <person name="Baker D."/>
            <person name="Gharbi K."/>
            <person name="Hall N."/>
            <person name="Watson M."/>
            <person name="Adriaenssens E.M."/>
            <person name="Foster-Nyarko E."/>
            <person name="Jarju S."/>
            <person name="Secka A."/>
            <person name="Antonio M."/>
            <person name="Oren A."/>
            <person name="Chaudhuri R.R."/>
            <person name="La Ragione R."/>
            <person name="Hildebrand F."/>
            <person name="Pallen M.J."/>
        </authorList>
    </citation>
    <scope>NUCLEOTIDE SEQUENCE</scope>
    <source>
        <strain evidence="12">CHK176-22527</strain>
    </source>
</reference>
<feature type="compositionally biased region" description="Basic and acidic residues" evidence="10">
    <location>
        <begin position="266"/>
        <end position="279"/>
    </location>
</feature>
<dbReference type="Pfam" id="PF00189">
    <property type="entry name" value="Ribosomal_S3_C"/>
    <property type="match status" value="1"/>
</dbReference>
<dbReference type="SUPFAM" id="SSF54821">
    <property type="entry name" value="Ribosomal protein S3 C-terminal domain"/>
    <property type="match status" value="1"/>
</dbReference>
<comment type="similarity">
    <text evidence="1 8 9">Belongs to the universal ribosomal protein uS3 family.</text>
</comment>